<dbReference type="RefSeq" id="WP_123898039.1">
    <property type="nucleotide sequence ID" value="NZ_RPFJ01000011.1"/>
</dbReference>
<dbReference type="PANTHER" id="PTHR42886:SF53">
    <property type="entry name" value="ALPHA_BETA-HYDROLASES SUPERFAMILY PROTEIN"/>
    <property type="match status" value="1"/>
</dbReference>
<feature type="domain" description="BD-FAE-like" evidence="1">
    <location>
        <begin position="87"/>
        <end position="236"/>
    </location>
</feature>
<evidence type="ECO:0000313" key="2">
    <source>
        <dbReference type="EMBL" id="RPD96666.1"/>
    </source>
</evidence>
<sequence length="280" mass="32403">MTIKRNIQLVGKHQKPILTDVFYQENNDSKPIVIFAHGYKGFKDWGCWDLVAEKFAKNNIFFIKFNFSHNGGTVEQPIDFPDLEAFGQNNFIKELDDLESVIDWISDENTYTNEVDISNITLIGHSRGGGIVTIKAYEDSRITKVITWAGVSDYGSRFPTGELLEMWKKQGVSYIENSRTKQQLPHYYQFYENFLENKKRLYIKTAVENLKIPYLIIHGTNDETVPLNEAENLNSWCKTSELYLVKNANHTFGGKHPWEEKLLPTHLLEIVDKSNVFVKI</sequence>
<proteinExistence type="predicted"/>
<accession>A0A3N4NUF7</accession>
<reference evidence="2 3" key="1">
    <citation type="submission" date="2018-11" db="EMBL/GenBank/DDBJ databases">
        <title>Aureibaculum marinum gen. nov., sp. nov., a member of the family Flavobacteriaceae isolated from the Bohai Sea.</title>
        <authorList>
            <person name="Ji X."/>
        </authorList>
    </citation>
    <scope>NUCLEOTIDE SEQUENCE [LARGE SCALE GENOMIC DNA]</scope>
    <source>
        <strain evidence="2 3">BH-SD17</strain>
    </source>
</reference>
<evidence type="ECO:0000313" key="3">
    <source>
        <dbReference type="Proteomes" id="UP000270856"/>
    </source>
</evidence>
<protein>
    <submittedName>
        <fullName evidence="2">Alpha/beta hydrolase</fullName>
    </submittedName>
</protein>
<dbReference type="InterPro" id="IPR029058">
    <property type="entry name" value="AB_hydrolase_fold"/>
</dbReference>
<organism evidence="2 3">
    <name type="scientific">Aureibaculum marinum</name>
    <dbReference type="NCBI Taxonomy" id="2487930"/>
    <lineage>
        <taxon>Bacteria</taxon>
        <taxon>Pseudomonadati</taxon>
        <taxon>Bacteroidota</taxon>
        <taxon>Flavobacteriia</taxon>
        <taxon>Flavobacteriales</taxon>
        <taxon>Flavobacteriaceae</taxon>
        <taxon>Aureibaculum</taxon>
    </lineage>
</organism>
<dbReference type="OrthoDB" id="9808543at2"/>
<name>A0A3N4NUF7_9FLAO</name>
<comment type="caution">
    <text evidence="2">The sequence shown here is derived from an EMBL/GenBank/DDBJ whole genome shotgun (WGS) entry which is preliminary data.</text>
</comment>
<dbReference type="Proteomes" id="UP000270856">
    <property type="component" value="Unassembled WGS sequence"/>
</dbReference>
<keyword evidence="2" id="KW-0378">Hydrolase</keyword>
<gene>
    <name evidence="2" type="ORF">EGM88_09910</name>
</gene>
<dbReference type="PANTHER" id="PTHR42886">
    <property type="entry name" value="RE40534P-RELATED"/>
    <property type="match status" value="1"/>
</dbReference>
<dbReference type="EMBL" id="RPFJ01000011">
    <property type="protein sequence ID" value="RPD96666.1"/>
    <property type="molecule type" value="Genomic_DNA"/>
</dbReference>
<dbReference type="GO" id="GO:0016787">
    <property type="term" value="F:hydrolase activity"/>
    <property type="evidence" value="ECO:0007669"/>
    <property type="project" value="UniProtKB-KW"/>
</dbReference>
<dbReference type="AlphaFoldDB" id="A0A3N4NUF7"/>
<keyword evidence="3" id="KW-1185">Reference proteome</keyword>
<dbReference type="Gene3D" id="3.40.50.1820">
    <property type="entry name" value="alpha/beta hydrolase"/>
    <property type="match status" value="1"/>
</dbReference>
<dbReference type="InterPro" id="IPR049492">
    <property type="entry name" value="BD-FAE-like_dom"/>
</dbReference>
<dbReference type="Pfam" id="PF20434">
    <property type="entry name" value="BD-FAE"/>
    <property type="match status" value="1"/>
</dbReference>
<dbReference type="SUPFAM" id="SSF53474">
    <property type="entry name" value="alpha/beta-Hydrolases"/>
    <property type="match status" value="1"/>
</dbReference>
<evidence type="ECO:0000259" key="1">
    <source>
        <dbReference type="Pfam" id="PF20434"/>
    </source>
</evidence>